<dbReference type="EMBL" id="QBKI01000009">
    <property type="protein sequence ID" value="PTX15092.1"/>
    <property type="molecule type" value="Genomic_DNA"/>
</dbReference>
<dbReference type="InterPro" id="IPR018534">
    <property type="entry name" value="Tet_reg_excision_RteC"/>
</dbReference>
<protein>
    <submittedName>
        <fullName evidence="2">RteC protein</fullName>
    </submittedName>
</protein>
<organism evidence="2 3">
    <name type="scientific">Pontibacter mucosus</name>
    <dbReference type="NCBI Taxonomy" id="1649266"/>
    <lineage>
        <taxon>Bacteria</taxon>
        <taxon>Pseudomonadati</taxon>
        <taxon>Bacteroidota</taxon>
        <taxon>Cytophagia</taxon>
        <taxon>Cytophagales</taxon>
        <taxon>Hymenobacteraceae</taxon>
        <taxon>Pontibacter</taxon>
    </lineage>
</organism>
<evidence type="ECO:0000256" key="1">
    <source>
        <dbReference type="SAM" id="Coils"/>
    </source>
</evidence>
<keyword evidence="3" id="KW-1185">Reference proteome</keyword>
<dbReference type="RefSeq" id="WP_108213091.1">
    <property type="nucleotide sequence ID" value="NZ_QBKI01000009.1"/>
</dbReference>
<evidence type="ECO:0000313" key="3">
    <source>
        <dbReference type="Proteomes" id="UP000244225"/>
    </source>
</evidence>
<accession>A0A2T5YEF0</accession>
<feature type="coiled-coil region" evidence="1">
    <location>
        <begin position="2"/>
        <end position="48"/>
    </location>
</feature>
<evidence type="ECO:0000313" key="2">
    <source>
        <dbReference type="EMBL" id="PTX15092.1"/>
    </source>
</evidence>
<comment type="caution">
    <text evidence="2">The sequence shown here is derived from an EMBL/GenBank/DDBJ whole genome shotgun (WGS) entry which is preliminary data.</text>
</comment>
<name>A0A2T5YEF0_9BACT</name>
<dbReference type="OrthoDB" id="790983at2"/>
<dbReference type="Pfam" id="PF09357">
    <property type="entry name" value="RteC"/>
    <property type="match status" value="1"/>
</dbReference>
<proteinExistence type="predicted"/>
<reference evidence="2 3" key="1">
    <citation type="submission" date="2018-04" db="EMBL/GenBank/DDBJ databases">
        <title>Genomic Encyclopedia of Archaeal and Bacterial Type Strains, Phase II (KMG-II): from individual species to whole genera.</title>
        <authorList>
            <person name="Goeker M."/>
        </authorList>
    </citation>
    <scope>NUCLEOTIDE SEQUENCE [LARGE SCALE GENOMIC DNA]</scope>
    <source>
        <strain evidence="2 3">DSM 100162</strain>
    </source>
</reference>
<keyword evidence="1" id="KW-0175">Coiled coil</keyword>
<dbReference type="Proteomes" id="UP000244225">
    <property type="component" value="Unassembled WGS sequence"/>
</dbReference>
<gene>
    <name evidence="2" type="ORF">C8N40_109190</name>
</gene>
<sequence length="282" mass="33271">MIQQANQLYEELTQQLREAEAQPFPSPAQRQEKLLQLIREAIATLKQQIIHHDFPDEQEEIQFFKQVKPRFTSLLIYHARVGLIELKRPLGSLQDLRRHYENELLLIRIFYDHHVQLYQYLLSGATYLDSRLFVRGKADPPYHDSTSSVDTDTRFSTHYDYIVARLEANRRLGEYLIQAIQRLEQGQLEPSPWHTSQPMTWTGSKVFLIELAYGLYESGQINNGTVDLSEITQQLETFFGVKLGNVYRTFQEVRQRKKDSRTKFLDLMRERLLHRMDALDEA</sequence>
<dbReference type="AlphaFoldDB" id="A0A2T5YEF0"/>